<keyword evidence="2" id="KW-0472">Membrane</keyword>
<evidence type="ECO:0000313" key="3">
    <source>
        <dbReference type="EMBL" id="OAV60201.1"/>
    </source>
</evidence>
<feature type="transmembrane region" description="Helical" evidence="2">
    <location>
        <begin position="283"/>
        <end position="302"/>
    </location>
</feature>
<organism evidence="3 4">
    <name type="scientific">Enteractinococcus helveticum</name>
    <dbReference type="NCBI Taxonomy" id="1837282"/>
    <lineage>
        <taxon>Bacteria</taxon>
        <taxon>Bacillati</taxon>
        <taxon>Actinomycetota</taxon>
        <taxon>Actinomycetes</taxon>
        <taxon>Micrococcales</taxon>
        <taxon>Micrococcaceae</taxon>
    </lineage>
</organism>
<keyword evidence="2" id="KW-0812">Transmembrane</keyword>
<dbReference type="EMBL" id="LXEY01000020">
    <property type="protein sequence ID" value="OAV60201.1"/>
    <property type="molecule type" value="Genomic_DNA"/>
</dbReference>
<feature type="compositionally biased region" description="Low complexity" evidence="1">
    <location>
        <begin position="53"/>
        <end position="69"/>
    </location>
</feature>
<evidence type="ECO:0000313" key="4">
    <source>
        <dbReference type="Proteomes" id="UP000078292"/>
    </source>
</evidence>
<feature type="region of interest" description="Disordered" evidence="1">
    <location>
        <begin position="1"/>
        <end position="86"/>
    </location>
</feature>
<sequence length="316" mass="34464">MPVVENAQSSNPQIPEAQVSASVSDEDNIVDRSTVEHPEQASTERSTPREDTSPSSTPDPGSDPTDITPFKQGPLVSERFSEPGDLEPLSQELAVLDEDELWALIDGLAPEGSENWDDAQWEAFFETPAGQAYLDEVDELLETLFPEGAEEWDDEEWEAYWAELEAYLAQLEAIFPEGSENWDEAQWEAFLLTPEGEAFLDEFLAFLLQDLDEAQMEELLSLFDALFEELMAILQEEGLASNNSQATPPASTPTAETDIQPAAATKTSTAAEASLADTGSNGAGILAGIGILLFLAGTGVLVGQRRWQARKATTRH</sequence>
<reference evidence="3 4" key="1">
    <citation type="submission" date="2016-04" db="EMBL/GenBank/DDBJ databases">
        <title>First whole genome shotgun sequence of the bacterium Enteractinococcus sp. strain UASWS1574.</title>
        <authorList>
            <person name="Crovadore J."/>
            <person name="Chablais R."/>
            <person name="Lefort F."/>
        </authorList>
    </citation>
    <scope>NUCLEOTIDE SEQUENCE [LARGE SCALE GENOMIC DNA]</scope>
    <source>
        <strain evidence="3 4">UASWS1574</strain>
    </source>
</reference>
<feature type="compositionally biased region" description="Polar residues" evidence="1">
    <location>
        <begin position="1"/>
        <end position="23"/>
    </location>
</feature>
<evidence type="ECO:0000256" key="1">
    <source>
        <dbReference type="SAM" id="MobiDB-lite"/>
    </source>
</evidence>
<dbReference type="AlphaFoldDB" id="A0A1B7LY61"/>
<protein>
    <submittedName>
        <fullName evidence="3">Uncharacterized protein</fullName>
    </submittedName>
</protein>
<gene>
    <name evidence="3" type="ORF">A6F49_12490</name>
</gene>
<accession>A0A1B7LY61</accession>
<name>A0A1B7LY61_9MICC</name>
<dbReference type="Proteomes" id="UP000078292">
    <property type="component" value="Unassembled WGS sequence"/>
</dbReference>
<keyword evidence="2" id="KW-1133">Transmembrane helix</keyword>
<proteinExistence type="predicted"/>
<comment type="caution">
    <text evidence="3">The sequence shown here is derived from an EMBL/GenBank/DDBJ whole genome shotgun (WGS) entry which is preliminary data.</text>
</comment>
<keyword evidence="4" id="KW-1185">Reference proteome</keyword>
<feature type="compositionally biased region" description="Basic and acidic residues" evidence="1">
    <location>
        <begin position="29"/>
        <end position="39"/>
    </location>
</feature>
<evidence type="ECO:0000256" key="2">
    <source>
        <dbReference type="SAM" id="Phobius"/>
    </source>
</evidence>